<reference evidence="2 3" key="1">
    <citation type="submission" date="2019-11" db="EMBL/GenBank/DDBJ databases">
        <title>Bacillus idriensis genome.</title>
        <authorList>
            <person name="Konopka E.N."/>
            <person name="Newman J.D."/>
        </authorList>
    </citation>
    <scope>NUCLEOTIDE SEQUENCE [LARGE SCALE GENOMIC DNA]</scope>
    <source>
        <strain evidence="2 3">DSM 19097</strain>
    </source>
</reference>
<dbReference type="AlphaFoldDB" id="A0A6I2MA63"/>
<comment type="caution">
    <text evidence="2">The sequence shown here is derived from an EMBL/GenBank/DDBJ whole genome shotgun (WGS) entry which is preliminary data.</text>
</comment>
<dbReference type="Proteomes" id="UP000441585">
    <property type="component" value="Unassembled WGS sequence"/>
</dbReference>
<dbReference type="EMBL" id="WKKF01000001">
    <property type="protein sequence ID" value="MRX53846.1"/>
    <property type="molecule type" value="Genomic_DNA"/>
</dbReference>
<evidence type="ECO:0000313" key="2">
    <source>
        <dbReference type="EMBL" id="MRX53846.1"/>
    </source>
</evidence>
<evidence type="ECO:0000256" key="1">
    <source>
        <dbReference type="SAM" id="MobiDB-lite"/>
    </source>
</evidence>
<name>A0A6I2MA63_9BACI</name>
<proteinExistence type="predicted"/>
<gene>
    <name evidence="2" type="ORF">GJU41_07660</name>
</gene>
<evidence type="ECO:0000313" key="3">
    <source>
        <dbReference type="Proteomes" id="UP000441585"/>
    </source>
</evidence>
<feature type="region of interest" description="Disordered" evidence="1">
    <location>
        <begin position="1"/>
        <end position="28"/>
    </location>
</feature>
<protein>
    <submittedName>
        <fullName evidence="2">Uncharacterized protein</fullName>
    </submittedName>
</protein>
<organism evidence="2 3">
    <name type="scientific">Metabacillus idriensis</name>
    <dbReference type="NCBI Taxonomy" id="324768"/>
    <lineage>
        <taxon>Bacteria</taxon>
        <taxon>Bacillati</taxon>
        <taxon>Bacillota</taxon>
        <taxon>Bacilli</taxon>
        <taxon>Bacillales</taxon>
        <taxon>Bacillaceae</taxon>
        <taxon>Metabacillus</taxon>
    </lineage>
</organism>
<accession>A0A6I2MA63</accession>
<dbReference type="RefSeq" id="WP_154318221.1">
    <property type="nucleotide sequence ID" value="NZ_CAJGAA010000001.1"/>
</dbReference>
<keyword evidence="3" id="KW-1185">Reference proteome</keyword>
<sequence length="54" mass="6107">MKKEKDESFLKLKDGQAHPNFKDISGDSVDELRNTESANIMLGGDEIKQQNENL</sequence>